<evidence type="ECO:0000313" key="1">
    <source>
        <dbReference type="EMBL" id="SKZ47164.1"/>
    </source>
</evidence>
<evidence type="ECO:0008006" key="3">
    <source>
        <dbReference type="Google" id="ProtNLM"/>
    </source>
</evidence>
<dbReference type="Proteomes" id="UP000190366">
    <property type="component" value="Unassembled WGS sequence"/>
</dbReference>
<accession>A0AB38DL42</accession>
<proteinExistence type="predicted"/>
<sequence length="151" mass="16912">MPKYRVQVSGSAPRGWITIPLADGGDPEAVAVFTREPTLPSPRIVVRERTAESPTVNLEKHAQGDAMRLNARVSRAEYISFKPVSQYGQELEFIEGGILVRGDRLYSAVRKTDNRSLVIELLFSAPYDQYDLVKPEFVSFLQTLEVVEDEG</sequence>
<name>A0AB38DL42_9MYCO</name>
<gene>
    <name evidence="1" type="ORF">SAMEA2275630_04895</name>
</gene>
<reference evidence="1 2" key="1">
    <citation type="submission" date="2016-11" db="EMBL/GenBank/DDBJ databases">
        <authorList>
            <consortium name="Pathogen Informatics"/>
        </authorList>
    </citation>
    <scope>NUCLEOTIDE SEQUENCE [LARGE SCALE GENOMIC DNA]</scope>
    <source>
        <strain evidence="1 2">1168</strain>
    </source>
</reference>
<dbReference type="AlphaFoldDB" id="A0AB38DL42"/>
<dbReference type="EMBL" id="FVQL01000001">
    <property type="protein sequence ID" value="SKZ47164.1"/>
    <property type="molecule type" value="Genomic_DNA"/>
</dbReference>
<comment type="caution">
    <text evidence="1">The sequence shown here is derived from an EMBL/GenBank/DDBJ whole genome shotgun (WGS) entry which is preliminary data.</text>
</comment>
<organism evidence="1 2">
    <name type="scientific">Mycobacteroides abscessus subsp. massiliense</name>
    <dbReference type="NCBI Taxonomy" id="1962118"/>
    <lineage>
        <taxon>Bacteria</taxon>
        <taxon>Bacillati</taxon>
        <taxon>Actinomycetota</taxon>
        <taxon>Actinomycetes</taxon>
        <taxon>Mycobacteriales</taxon>
        <taxon>Mycobacteriaceae</taxon>
        <taxon>Mycobacteroides</taxon>
        <taxon>Mycobacteroides abscessus</taxon>
    </lineage>
</organism>
<evidence type="ECO:0000313" key="2">
    <source>
        <dbReference type="Proteomes" id="UP000190366"/>
    </source>
</evidence>
<protein>
    <recommendedName>
        <fullName evidence="3">DUF1795 domain-containing protein</fullName>
    </recommendedName>
</protein>